<evidence type="ECO:0000256" key="5">
    <source>
        <dbReference type="ARBA" id="ARBA00022692"/>
    </source>
</evidence>
<dbReference type="Pfam" id="PF00482">
    <property type="entry name" value="T2SSF"/>
    <property type="match status" value="2"/>
</dbReference>
<dbReference type="eggNOG" id="COG1459">
    <property type="taxonomic scope" value="Bacteria"/>
</dbReference>
<keyword evidence="4" id="KW-0997">Cell inner membrane</keyword>
<proteinExistence type="inferred from homology"/>
<comment type="similarity">
    <text evidence="2">Belongs to the GSP F family.</text>
</comment>
<dbReference type="OrthoDB" id="9805682at2"/>
<sequence length="409" mass="45106">MANFAFKGRDSKGALIEGVQEAVNREALANELLRKGVTPTSIQEQEAQTDVLLWLKKLPIFRKKVTLDELVILCRQMHALSRAGIPIIRAIRGLAESTRSETLAEVLDDVARRLEGGVNLATAMRAHPRTFNELFVSMILVGENTGQLEESFRQLGENIELERDTRKRVGQAVRYPIMVVVAITIALLVVNFFVIPAFAGVFAKFGADLPLPTKILVATSNFMINYGWFVAAGLAAAIYGFIRWKKTPQGAYRWDRFKLRIPIVGPLFELVALSRFSRNFSMMLAAGLPVTSALTLVAEAVDNKYVGSAIADMRNGIERGDTLVRTARATNMFSPLVMQMLAVGEETGSVDSLLVEVANFYDEEIEYSLKRLAESIEPILLVVMGVMVLILALGVFLPMWSLGQAALGK</sequence>
<evidence type="ECO:0000313" key="10">
    <source>
        <dbReference type="EMBL" id="ABC32795.1"/>
    </source>
</evidence>
<dbReference type="KEGG" id="hch:HCH_06148"/>
<dbReference type="Gene3D" id="1.20.81.30">
    <property type="entry name" value="Type II secretion system (T2SS), domain F"/>
    <property type="match status" value="2"/>
</dbReference>
<dbReference type="InterPro" id="IPR042094">
    <property type="entry name" value="T2SS_GspF_sf"/>
</dbReference>
<dbReference type="PRINTS" id="PR00812">
    <property type="entry name" value="BCTERIALGSPF"/>
</dbReference>
<feature type="transmembrane region" description="Helical" evidence="8">
    <location>
        <begin position="379"/>
        <end position="400"/>
    </location>
</feature>
<keyword evidence="6 8" id="KW-1133">Transmembrane helix</keyword>
<dbReference type="AlphaFoldDB" id="Q2S979"/>
<evidence type="ECO:0000313" key="11">
    <source>
        <dbReference type="Proteomes" id="UP000000238"/>
    </source>
</evidence>
<dbReference type="InterPro" id="IPR018076">
    <property type="entry name" value="T2SS_GspF_dom"/>
</dbReference>
<reference evidence="10 11" key="1">
    <citation type="journal article" date="2005" name="Nucleic Acids Res.">
        <title>Genomic blueprint of Hahella chejuensis, a marine microbe producing an algicidal agent.</title>
        <authorList>
            <person name="Jeong H."/>
            <person name="Yim J.H."/>
            <person name="Lee C."/>
            <person name="Choi S.-H."/>
            <person name="Park Y.K."/>
            <person name="Yoon S.H."/>
            <person name="Hur C.-G."/>
            <person name="Kang H.-Y."/>
            <person name="Kim D."/>
            <person name="Lee H.H."/>
            <person name="Park K.H."/>
            <person name="Park S.-H."/>
            <person name="Park H.-S."/>
            <person name="Lee H.K."/>
            <person name="Oh T.K."/>
            <person name="Kim J.F."/>
        </authorList>
    </citation>
    <scope>NUCLEOTIDE SEQUENCE [LARGE SCALE GENOMIC DNA]</scope>
    <source>
        <strain evidence="10 11">KCTC 2396</strain>
    </source>
</reference>
<evidence type="ECO:0000256" key="2">
    <source>
        <dbReference type="ARBA" id="ARBA00005745"/>
    </source>
</evidence>
<dbReference type="InterPro" id="IPR003004">
    <property type="entry name" value="GspF/PilC"/>
</dbReference>
<evidence type="ECO:0000256" key="8">
    <source>
        <dbReference type="SAM" id="Phobius"/>
    </source>
</evidence>
<name>Q2S979_HAHCH</name>
<feature type="domain" description="Type II secretion system protein GspF" evidence="9">
    <location>
        <begin position="276"/>
        <end position="398"/>
    </location>
</feature>
<comment type="subcellular location">
    <subcellularLocation>
        <location evidence="1">Cell inner membrane</location>
        <topology evidence="1">Multi-pass membrane protein</topology>
    </subcellularLocation>
</comment>
<keyword evidence="7 8" id="KW-0472">Membrane</keyword>
<protein>
    <submittedName>
        <fullName evidence="10">Type II secretory pathway, component PulF</fullName>
    </submittedName>
</protein>
<dbReference type="RefSeq" id="WP_011399853.1">
    <property type="nucleotide sequence ID" value="NC_007645.1"/>
</dbReference>
<dbReference type="STRING" id="349521.HCH_06148"/>
<evidence type="ECO:0000259" key="9">
    <source>
        <dbReference type="Pfam" id="PF00482"/>
    </source>
</evidence>
<evidence type="ECO:0000256" key="4">
    <source>
        <dbReference type="ARBA" id="ARBA00022519"/>
    </source>
</evidence>
<evidence type="ECO:0000256" key="7">
    <source>
        <dbReference type="ARBA" id="ARBA00023136"/>
    </source>
</evidence>
<evidence type="ECO:0000256" key="1">
    <source>
        <dbReference type="ARBA" id="ARBA00004429"/>
    </source>
</evidence>
<keyword evidence="3" id="KW-1003">Cell membrane</keyword>
<feature type="transmembrane region" description="Helical" evidence="8">
    <location>
        <begin position="175"/>
        <end position="203"/>
    </location>
</feature>
<dbReference type="HOGENOM" id="CLU_035032_2_2_6"/>
<gene>
    <name evidence="10" type="ordered locus">HCH_06148</name>
</gene>
<keyword evidence="5 8" id="KW-0812">Transmembrane</keyword>
<dbReference type="EMBL" id="CP000155">
    <property type="protein sequence ID" value="ABC32795.1"/>
    <property type="molecule type" value="Genomic_DNA"/>
</dbReference>
<feature type="transmembrane region" description="Helical" evidence="8">
    <location>
        <begin position="223"/>
        <end position="242"/>
    </location>
</feature>
<dbReference type="FunFam" id="1.20.81.30:FF:000001">
    <property type="entry name" value="Type II secretion system protein F"/>
    <property type="match status" value="2"/>
</dbReference>
<dbReference type="GO" id="GO:0005886">
    <property type="term" value="C:plasma membrane"/>
    <property type="evidence" value="ECO:0007669"/>
    <property type="project" value="UniProtKB-SubCell"/>
</dbReference>
<evidence type="ECO:0000256" key="3">
    <source>
        <dbReference type="ARBA" id="ARBA00022475"/>
    </source>
</evidence>
<accession>Q2S979</accession>
<dbReference type="Proteomes" id="UP000000238">
    <property type="component" value="Chromosome"/>
</dbReference>
<dbReference type="PANTHER" id="PTHR30012">
    <property type="entry name" value="GENERAL SECRETION PATHWAY PROTEIN"/>
    <property type="match status" value="1"/>
</dbReference>
<dbReference type="GO" id="GO:0015628">
    <property type="term" value="P:protein secretion by the type II secretion system"/>
    <property type="evidence" value="ECO:0007669"/>
    <property type="project" value="TreeGrafter"/>
</dbReference>
<evidence type="ECO:0000256" key="6">
    <source>
        <dbReference type="ARBA" id="ARBA00022989"/>
    </source>
</evidence>
<dbReference type="PANTHER" id="PTHR30012:SF4">
    <property type="entry name" value="MSHA BIOGENESIS PROTEIN MSHG"/>
    <property type="match status" value="1"/>
</dbReference>
<keyword evidence="11" id="KW-1185">Reference proteome</keyword>
<organism evidence="10 11">
    <name type="scientific">Hahella chejuensis (strain KCTC 2396)</name>
    <dbReference type="NCBI Taxonomy" id="349521"/>
    <lineage>
        <taxon>Bacteria</taxon>
        <taxon>Pseudomonadati</taxon>
        <taxon>Pseudomonadota</taxon>
        <taxon>Gammaproteobacteria</taxon>
        <taxon>Oceanospirillales</taxon>
        <taxon>Hahellaceae</taxon>
        <taxon>Hahella</taxon>
    </lineage>
</organism>
<feature type="domain" description="Type II secretion system protein GspF" evidence="9">
    <location>
        <begin position="73"/>
        <end position="196"/>
    </location>
</feature>